<comment type="caution">
    <text evidence="2">The sequence shown here is derived from an EMBL/GenBank/DDBJ whole genome shotgun (WGS) entry which is preliminary data.</text>
</comment>
<evidence type="ECO:0000256" key="1">
    <source>
        <dbReference type="SAM" id="Phobius"/>
    </source>
</evidence>
<dbReference type="RefSeq" id="WP_095583324.1">
    <property type="nucleotide sequence ID" value="NZ_JAJQQS010000026.1"/>
</dbReference>
<keyword evidence="1" id="KW-0472">Membrane</keyword>
<gene>
    <name evidence="2" type="ORF">CK936_25535</name>
</gene>
<name>A0A2A2D4C3_9ACTN</name>
<feature type="transmembrane region" description="Helical" evidence="1">
    <location>
        <begin position="21"/>
        <end position="39"/>
    </location>
</feature>
<evidence type="ECO:0008006" key="4">
    <source>
        <dbReference type="Google" id="ProtNLM"/>
    </source>
</evidence>
<protein>
    <recommendedName>
        <fullName evidence="4">Holin</fullName>
    </recommendedName>
</protein>
<reference evidence="2 3" key="1">
    <citation type="submission" date="2017-08" db="EMBL/GenBank/DDBJ databases">
        <title>Genome sequence of Streptomyces albireticuli NRRL B-1670.</title>
        <authorList>
            <person name="Graham D.E."/>
            <person name="Mahan K.M."/>
            <person name="Klingeman D.M."/>
            <person name="Hettich R.L."/>
            <person name="Parry R.J."/>
            <person name="Spain J.C."/>
        </authorList>
    </citation>
    <scope>NUCLEOTIDE SEQUENCE [LARGE SCALE GENOMIC DNA]</scope>
    <source>
        <strain evidence="2 3">NRRL B-1670</strain>
    </source>
</reference>
<keyword evidence="1" id="KW-0812">Transmembrane</keyword>
<sequence length="82" mass="8421">MTTTNVIRTAKTYARDLAERVIWTFLLAAGGIALAAGPADMLNVSFWHTVATAGIAAVGSLLKGLFARVIGDPNSASTSSAV</sequence>
<dbReference type="AlphaFoldDB" id="A0A2A2D4C3"/>
<keyword evidence="1" id="KW-1133">Transmembrane helix</keyword>
<proteinExistence type="predicted"/>
<organism evidence="2 3">
    <name type="scientific">Streptomyces albireticuli</name>
    <dbReference type="NCBI Taxonomy" id="1940"/>
    <lineage>
        <taxon>Bacteria</taxon>
        <taxon>Bacillati</taxon>
        <taxon>Actinomycetota</taxon>
        <taxon>Actinomycetes</taxon>
        <taxon>Kitasatosporales</taxon>
        <taxon>Streptomycetaceae</taxon>
        <taxon>Streptomyces</taxon>
    </lineage>
</organism>
<evidence type="ECO:0000313" key="3">
    <source>
        <dbReference type="Proteomes" id="UP000218944"/>
    </source>
</evidence>
<dbReference type="EMBL" id="NSJV01000486">
    <property type="protein sequence ID" value="PAU46162.1"/>
    <property type="molecule type" value="Genomic_DNA"/>
</dbReference>
<evidence type="ECO:0000313" key="2">
    <source>
        <dbReference type="EMBL" id="PAU46162.1"/>
    </source>
</evidence>
<feature type="transmembrane region" description="Helical" evidence="1">
    <location>
        <begin position="45"/>
        <end position="66"/>
    </location>
</feature>
<keyword evidence="3" id="KW-1185">Reference proteome</keyword>
<dbReference type="Proteomes" id="UP000218944">
    <property type="component" value="Unassembled WGS sequence"/>
</dbReference>
<accession>A0A2A2D4C3</accession>